<accession>A0AAW1LG67</accession>
<dbReference type="PANTHER" id="PTHR31972">
    <property type="entry name" value="EXPRESSED PROTEIN"/>
    <property type="match status" value="1"/>
</dbReference>
<evidence type="ECO:0008006" key="3">
    <source>
        <dbReference type="Google" id="ProtNLM"/>
    </source>
</evidence>
<comment type="caution">
    <text evidence="1">The sequence shown here is derived from an EMBL/GenBank/DDBJ whole genome shotgun (WGS) entry which is preliminary data.</text>
</comment>
<dbReference type="Pfam" id="PF05910">
    <property type="entry name" value="DUF868"/>
    <property type="match status" value="1"/>
</dbReference>
<protein>
    <recommendedName>
        <fullName evidence="3">DUF868 domain-containing protein</fullName>
    </recommendedName>
</protein>
<dbReference type="InterPro" id="IPR008586">
    <property type="entry name" value="DUF868_pln"/>
</dbReference>
<sequence length="299" mass="34170">MRDFQSCFGENAVQIADSSSSNGIKTAQNLVTCVYQCRFKGRSCHITITWSKNLMGQGFSVEIDNSSNQCLCKVDIKPWLFSKRKGSKSLDVESSNIDIYWDFCSAKFGVGPEPLDGFYLAIVCDKHMILLLGDMRKEAFKKTSASSVPITSSFIVKKEHVYGKNCFYTRAKFRDNGPIHDLMIECDTSSTNDICLIVRVDTKNLMQVKRVQWKFRGNHTIMVDGFPIEVFWDVYSWLFGTSPGSAVFMFRTSVSMEKLWNNQPLGDPAVLQWTHSQRYCDSQSRQFGFSLILYAWKQE</sequence>
<keyword evidence="2" id="KW-1185">Reference proteome</keyword>
<reference evidence="1" key="1">
    <citation type="submission" date="2024-03" db="EMBL/GenBank/DDBJ databases">
        <title>WGS assembly of Saponaria officinalis var. Norfolk2.</title>
        <authorList>
            <person name="Jenkins J."/>
            <person name="Shu S."/>
            <person name="Grimwood J."/>
            <person name="Barry K."/>
            <person name="Goodstein D."/>
            <person name="Schmutz J."/>
            <person name="Leebens-Mack J."/>
            <person name="Osbourn A."/>
        </authorList>
    </citation>
    <scope>NUCLEOTIDE SEQUENCE [LARGE SCALE GENOMIC DNA]</scope>
    <source>
        <strain evidence="1">JIC</strain>
    </source>
</reference>
<proteinExistence type="predicted"/>
<dbReference type="EMBL" id="JBDFQZ010000004">
    <property type="protein sequence ID" value="KAK9732820.1"/>
    <property type="molecule type" value="Genomic_DNA"/>
</dbReference>
<dbReference type="Proteomes" id="UP001443914">
    <property type="component" value="Unassembled WGS sequence"/>
</dbReference>
<dbReference type="AlphaFoldDB" id="A0AAW1LG67"/>
<evidence type="ECO:0000313" key="1">
    <source>
        <dbReference type="EMBL" id="KAK9732820.1"/>
    </source>
</evidence>
<name>A0AAW1LG67_SAPOF</name>
<evidence type="ECO:0000313" key="2">
    <source>
        <dbReference type="Proteomes" id="UP001443914"/>
    </source>
</evidence>
<gene>
    <name evidence="1" type="ORF">RND81_04G024600</name>
</gene>
<organism evidence="1 2">
    <name type="scientific">Saponaria officinalis</name>
    <name type="common">Common soapwort</name>
    <name type="synonym">Lychnis saponaria</name>
    <dbReference type="NCBI Taxonomy" id="3572"/>
    <lineage>
        <taxon>Eukaryota</taxon>
        <taxon>Viridiplantae</taxon>
        <taxon>Streptophyta</taxon>
        <taxon>Embryophyta</taxon>
        <taxon>Tracheophyta</taxon>
        <taxon>Spermatophyta</taxon>
        <taxon>Magnoliopsida</taxon>
        <taxon>eudicotyledons</taxon>
        <taxon>Gunneridae</taxon>
        <taxon>Pentapetalae</taxon>
        <taxon>Caryophyllales</taxon>
        <taxon>Caryophyllaceae</taxon>
        <taxon>Caryophylleae</taxon>
        <taxon>Saponaria</taxon>
    </lineage>
</organism>
<dbReference type="PANTHER" id="PTHR31972:SF74">
    <property type="entry name" value="EXPRESSED PROTEIN"/>
    <property type="match status" value="1"/>
</dbReference>